<dbReference type="Proteomes" id="UP000278031">
    <property type="component" value="Unassembled WGS sequence"/>
</dbReference>
<feature type="transmembrane region" description="Helical" evidence="1">
    <location>
        <begin position="7"/>
        <end position="27"/>
    </location>
</feature>
<keyword evidence="1" id="KW-0812">Transmembrane</keyword>
<accession>A0A497JFM6</accession>
<evidence type="ECO:0000313" key="3">
    <source>
        <dbReference type="Proteomes" id="UP000278031"/>
    </source>
</evidence>
<feature type="transmembrane region" description="Helical" evidence="1">
    <location>
        <begin position="100"/>
        <end position="122"/>
    </location>
</feature>
<keyword evidence="1" id="KW-1133">Transmembrane helix</keyword>
<feature type="transmembrane region" description="Helical" evidence="1">
    <location>
        <begin position="47"/>
        <end position="65"/>
    </location>
</feature>
<name>A0A497JFM6_9ARCH</name>
<evidence type="ECO:0000256" key="1">
    <source>
        <dbReference type="SAM" id="Phobius"/>
    </source>
</evidence>
<gene>
    <name evidence="2" type="ORF">DRO04_02975</name>
</gene>
<organism evidence="2 3">
    <name type="scientific">Candidatus Iainarchaeum sp</name>
    <dbReference type="NCBI Taxonomy" id="3101447"/>
    <lineage>
        <taxon>Archaea</taxon>
        <taxon>Candidatus Iainarchaeota</taxon>
        <taxon>Candidatus Iainarchaeia</taxon>
        <taxon>Candidatus Iainarchaeales</taxon>
        <taxon>Candidatus Iainarchaeaceae</taxon>
        <taxon>Candidatus Iainarchaeum</taxon>
    </lineage>
</organism>
<feature type="transmembrane region" description="Helical" evidence="1">
    <location>
        <begin position="134"/>
        <end position="153"/>
    </location>
</feature>
<keyword evidence="1" id="KW-0472">Membrane</keyword>
<comment type="caution">
    <text evidence="2">The sequence shown here is derived from an EMBL/GenBank/DDBJ whole genome shotgun (WGS) entry which is preliminary data.</text>
</comment>
<dbReference type="EMBL" id="QMWP01000115">
    <property type="protein sequence ID" value="RLG69722.1"/>
    <property type="molecule type" value="Genomic_DNA"/>
</dbReference>
<sequence>MPYSKKGVTLFIMEMLFLAAFWIFMLIEVVKINYKTFSISFSNEGFDYFILFTLAVLVVIFHYLLNKKYPEEAKLRYEVTQLYKERLSQKIKSAKSDVRIVAMVVLEFSAIIVVALGLYGLFEKVSIISGAVPPIIRKLLIAVILILFIYGYWRFMKPFYKYRGYYYVKKKRR</sequence>
<protein>
    <submittedName>
        <fullName evidence="2">Uncharacterized protein</fullName>
    </submittedName>
</protein>
<dbReference type="AlphaFoldDB" id="A0A497JFM6"/>
<evidence type="ECO:0000313" key="2">
    <source>
        <dbReference type="EMBL" id="RLG69722.1"/>
    </source>
</evidence>
<reference evidence="2 3" key="1">
    <citation type="submission" date="2018-06" db="EMBL/GenBank/DDBJ databases">
        <title>Extensive metabolic versatility and redundancy in microbially diverse, dynamic hydrothermal sediments.</title>
        <authorList>
            <person name="Dombrowski N."/>
            <person name="Teske A."/>
            <person name="Baker B.J."/>
        </authorList>
    </citation>
    <scope>NUCLEOTIDE SEQUENCE [LARGE SCALE GENOMIC DNA]</scope>
    <source>
        <strain evidence="2">B51_G17</strain>
    </source>
</reference>
<proteinExistence type="predicted"/>